<keyword evidence="5 10" id="KW-0274">FAD</keyword>
<evidence type="ECO:0000259" key="11">
    <source>
        <dbReference type="Pfam" id="PF00441"/>
    </source>
</evidence>
<dbReference type="InterPro" id="IPR009100">
    <property type="entry name" value="AcylCoA_DH/oxidase_NM_dom_sf"/>
</dbReference>
<dbReference type="SUPFAM" id="SSF47203">
    <property type="entry name" value="Acyl-CoA dehydrogenase C-terminal domain-like"/>
    <property type="match status" value="1"/>
</dbReference>
<dbReference type="InterPro" id="IPR046373">
    <property type="entry name" value="Acyl-CoA_Oxase/DH_mid-dom_sf"/>
</dbReference>
<dbReference type="InterPro" id="IPR009075">
    <property type="entry name" value="AcylCo_DH/oxidase_C"/>
</dbReference>
<keyword evidence="6 10" id="KW-0560">Oxidoreductase</keyword>
<protein>
    <recommendedName>
        <fullName evidence="8">Acyl-[acyl-carrier-protein] dehydrogenase MbtN</fullName>
    </recommendedName>
    <alternativeName>
        <fullName evidence="9">Mycobactin synthase protein N</fullName>
    </alternativeName>
</protein>
<evidence type="ECO:0000313" key="14">
    <source>
        <dbReference type="EMBL" id="MFC0273023.1"/>
    </source>
</evidence>
<feature type="domain" description="Acyl-CoA dehydrogenase/oxidase N-terminal" evidence="13">
    <location>
        <begin position="7"/>
        <end position="118"/>
    </location>
</feature>
<evidence type="ECO:0000259" key="12">
    <source>
        <dbReference type="Pfam" id="PF02770"/>
    </source>
</evidence>
<evidence type="ECO:0000259" key="13">
    <source>
        <dbReference type="Pfam" id="PF02771"/>
    </source>
</evidence>
<dbReference type="Pfam" id="PF00441">
    <property type="entry name" value="Acyl-CoA_dh_1"/>
    <property type="match status" value="1"/>
</dbReference>
<evidence type="ECO:0000256" key="9">
    <source>
        <dbReference type="ARBA" id="ARBA00042660"/>
    </source>
</evidence>
<evidence type="ECO:0000256" key="2">
    <source>
        <dbReference type="ARBA" id="ARBA00005102"/>
    </source>
</evidence>
<accession>A0ABV6GH63</accession>
<dbReference type="Gene3D" id="1.10.540.10">
    <property type="entry name" value="Acyl-CoA dehydrogenase/oxidase, N-terminal domain"/>
    <property type="match status" value="1"/>
</dbReference>
<dbReference type="InterPro" id="IPR037069">
    <property type="entry name" value="AcylCoA_DH/ox_N_sf"/>
</dbReference>
<dbReference type="Pfam" id="PF02770">
    <property type="entry name" value="Acyl-CoA_dh_M"/>
    <property type="match status" value="1"/>
</dbReference>
<dbReference type="EMBL" id="JBHLVO010000015">
    <property type="protein sequence ID" value="MFC0273023.1"/>
    <property type="molecule type" value="Genomic_DNA"/>
</dbReference>
<comment type="function">
    <text evidence="7">Catalyzes the dehydrogenation at the alpha-beta position of ACP-bound acyl chains. This results in the introduction of a double bond in the lipidic chain, which is further transferred to the epsilon-amino group of lysine residue in the mycobactin core by MbtK.</text>
</comment>
<evidence type="ECO:0000313" key="15">
    <source>
        <dbReference type="Proteomes" id="UP001589854"/>
    </source>
</evidence>
<evidence type="ECO:0000256" key="7">
    <source>
        <dbReference type="ARBA" id="ARBA00037085"/>
    </source>
</evidence>
<feature type="domain" description="Acyl-CoA oxidase/dehydrogenase middle" evidence="12">
    <location>
        <begin position="122"/>
        <end position="219"/>
    </location>
</feature>
<comment type="similarity">
    <text evidence="3 10">Belongs to the acyl-CoA dehydrogenase family.</text>
</comment>
<evidence type="ECO:0000256" key="10">
    <source>
        <dbReference type="RuleBase" id="RU362125"/>
    </source>
</evidence>
<evidence type="ECO:0000256" key="3">
    <source>
        <dbReference type="ARBA" id="ARBA00009347"/>
    </source>
</evidence>
<dbReference type="PANTHER" id="PTHR48083">
    <property type="entry name" value="MEDIUM-CHAIN SPECIFIC ACYL-COA DEHYDROGENASE, MITOCHONDRIAL-RELATED"/>
    <property type="match status" value="1"/>
</dbReference>
<comment type="pathway">
    <text evidence="2">Siderophore biosynthesis; mycobactin biosynthesis.</text>
</comment>
<dbReference type="PROSITE" id="PS00073">
    <property type="entry name" value="ACYL_COA_DH_2"/>
    <property type="match status" value="1"/>
</dbReference>
<dbReference type="Gene3D" id="1.20.140.10">
    <property type="entry name" value="Butyryl-CoA Dehydrogenase, subunit A, domain 3"/>
    <property type="match status" value="1"/>
</dbReference>
<feature type="domain" description="Acyl-CoA dehydrogenase/oxidase C-terminal" evidence="11">
    <location>
        <begin position="231"/>
        <end position="379"/>
    </location>
</feature>
<dbReference type="InterPro" id="IPR006089">
    <property type="entry name" value="Acyl-CoA_DH_CS"/>
</dbReference>
<dbReference type="RefSeq" id="WP_378935912.1">
    <property type="nucleotide sequence ID" value="NZ_JBHLVO010000015.1"/>
</dbReference>
<dbReference type="Pfam" id="PF02771">
    <property type="entry name" value="Acyl-CoA_dh_N"/>
    <property type="match status" value="1"/>
</dbReference>
<dbReference type="Proteomes" id="UP001589854">
    <property type="component" value="Unassembled WGS sequence"/>
</dbReference>
<dbReference type="SUPFAM" id="SSF56645">
    <property type="entry name" value="Acyl-CoA dehydrogenase NM domain-like"/>
    <property type="match status" value="1"/>
</dbReference>
<dbReference type="InterPro" id="IPR006091">
    <property type="entry name" value="Acyl-CoA_Oxase/DH_mid-dom"/>
</dbReference>
<evidence type="ECO:0000256" key="1">
    <source>
        <dbReference type="ARBA" id="ARBA00001974"/>
    </source>
</evidence>
<name>A0ABV6GH63_9BACI</name>
<evidence type="ECO:0000256" key="4">
    <source>
        <dbReference type="ARBA" id="ARBA00022630"/>
    </source>
</evidence>
<comment type="caution">
    <text evidence="14">The sequence shown here is derived from an EMBL/GenBank/DDBJ whole genome shotgun (WGS) entry which is preliminary data.</text>
</comment>
<gene>
    <name evidence="14" type="ORF">ACFFIX_16475</name>
</gene>
<keyword evidence="4 10" id="KW-0285">Flavoprotein</keyword>
<dbReference type="InterPro" id="IPR013786">
    <property type="entry name" value="AcylCoA_DH/ox_N"/>
</dbReference>
<evidence type="ECO:0000256" key="5">
    <source>
        <dbReference type="ARBA" id="ARBA00022827"/>
    </source>
</evidence>
<dbReference type="Gene3D" id="2.40.110.10">
    <property type="entry name" value="Butyryl-CoA Dehydrogenase, subunit A, domain 2"/>
    <property type="match status" value="1"/>
</dbReference>
<reference evidence="14 15" key="1">
    <citation type="submission" date="2024-09" db="EMBL/GenBank/DDBJ databases">
        <authorList>
            <person name="Sun Q."/>
            <person name="Mori K."/>
        </authorList>
    </citation>
    <scope>NUCLEOTIDE SEQUENCE [LARGE SCALE GENOMIC DNA]</scope>
    <source>
        <strain evidence="14 15">CCM 7228</strain>
    </source>
</reference>
<dbReference type="InterPro" id="IPR050741">
    <property type="entry name" value="Acyl-CoA_dehydrogenase"/>
</dbReference>
<keyword evidence="15" id="KW-1185">Reference proteome</keyword>
<comment type="cofactor">
    <cofactor evidence="1 10">
        <name>FAD</name>
        <dbReference type="ChEBI" id="CHEBI:57692"/>
    </cofactor>
</comment>
<proteinExistence type="inferred from homology"/>
<dbReference type="InterPro" id="IPR036250">
    <property type="entry name" value="AcylCo_DH-like_C"/>
</dbReference>
<evidence type="ECO:0000256" key="6">
    <source>
        <dbReference type="ARBA" id="ARBA00023002"/>
    </source>
</evidence>
<sequence>MSHLYLTKDHEIFRASLRKFLEKEAYPFYDQWEEDRMIPRSFWLKMGEQGFLCPDIDETYGGSGVDWGFSVVINEELERVGSGLVGVSLHNDIVVPYITSYGTEDQKLRWLPKCATGENITAIAMTEPGTGSDLANIKTTAKLDGDNYILNGQKTFITNGIQSDLILVACKTDSVVVPKHKGVSLLIVERDAIGFSRGRKLNKIGLHCQDTAELIFEDCIVPKENLIGEEGKGFLYLMEKLQQERLLVAIGAQIASEVMLQMTIDYVKSREVFGQVVSKFQNTQFKIVEMLTDIELGRSFLDQLIADHMEGKDIVTKVSMAKWKLTDIAKNIADECLQLHGGYGYMEEYEIARRYRDIPVARIYAGTNEIMKTIIAKNIGL</sequence>
<dbReference type="PANTHER" id="PTHR48083:SF20">
    <property type="entry name" value="LONG-CHAIN SPECIFIC ACYL-COA DEHYDROGENASE, MITOCHONDRIAL"/>
    <property type="match status" value="1"/>
</dbReference>
<organism evidence="14 15">
    <name type="scientific">Metabacillus herbersteinensis</name>
    <dbReference type="NCBI Taxonomy" id="283816"/>
    <lineage>
        <taxon>Bacteria</taxon>
        <taxon>Bacillati</taxon>
        <taxon>Bacillota</taxon>
        <taxon>Bacilli</taxon>
        <taxon>Bacillales</taxon>
        <taxon>Bacillaceae</taxon>
        <taxon>Metabacillus</taxon>
    </lineage>
</organism>
<evidence type="ECO:0000256" key="8">
    <source>
        <dbReference type="ARBA" id="ARBA00040394"/>
    </source>
</evidence>